<evidence type="ECO:0000313" key="9">
    <source>
        <dbReference type="EMBL" id="CAG5132988.1"/>
    </source>
</evidence>
<comment type="subcellular location">
    <subcellularLocation>
        <location evidence="1">Secreted</location>
    </subcellularLocation>
</comment>
<evidence type="ECO:0000256" key="6">
    <source>
        <dbReference type="ARBA" id="ARBA00023180"/>
    </source>
</evidence>
<protein>
    <recommendedName>
        <fullName evidence="8">Saposin A-type domain-containing protein</fullName>
    </recommendedName>
</protein>
<evidence type="ECO:0000313" key="10">
    <source>
        <dbReference type="Proteomes" id="UP000678393"/>
    </source>
</evidence>
<dbReference type="InterPro" id="IPR003119">
    <property type="entry name" value="SAP_A"/>
</dbReference>
<keyword evidence="6" id="KW-0325">Glycoprotein</keyword>
<dbReference type="Pfam" id="PF02199">
    <property type="entry name" value="SapA"/>
    <property type="match status" value="1"/>
</dbReference>
<proteinExistence type="inferred from homology"/>
<reference evidence="9" key="1">
    <citation type="submission" date="2021-04" db="EMBL/GenBank/DDBJ databases">
        <authorList>
            <consortium name="Molecular Ecology Group"/>
        </authorList>
    </citation>
    <scope>NUCLEOTIDE SEQUENCE</scope>
</reference>
<dbReference type="PANTHER" id="PTHR13234:SF8">
    <property type="entry name" value="GAMMA-INTERFERON-INDUCIBLE LYSOSOMAL THIOL REDUCTASE"/>
    <property type="match status" value="1"/>
</dbReference>
<dbReference type="AlphaFoldDB" id="A0A8S3ZXV4"/>
<sequence length="249" mass="27669">MTTIMDRRQLVLLLSTLAALQVCVTASACNIPSRFWCDSKEIALECGVYDQCKKNEWTLNQDAAPVNFALYYESLCPYCKNFITTMLYPTYLKLSSITNLTLIPYGNADETLVNNRWQFTCQHGAQECVGNIIATCTIAIVKNIDVYFPFLNCLEASNLQPTPAAQQCATQFNVPLNEILNCTTSDYGNQLEHQMALRTDALVPTHTYVPWVTLNGVHSEAIQSEAQSNLPKLLCDAYKGVKPAACSSL</sequence>
<feature type="domain" description="Saposin A-type" evidence="8">
    <location>
        <begin position="22"/>
        <end position="62"/>
    </location>
</feature>
<dbReference type="InterPro" id="IPR004911">
    <property type="entry name" value="Interferon-induced_GILT"/>
</dbReference>
<accession>A0A8S3ZXV4</accession>
<evidence type="ECO:0000256" key="3">
    <source>
        <dbReference type="ARBA" id="ARBA00022525"/>
    </source>
</evidence>
<feature type="chain" id="PRO_5035808394" description="Saposin A-type domain-containing protein" evidence="7">
    <location>
        <begin position="29"/>
        <end position="249"/>
    </location>
</feature>
<evidence type="ECO:0000256" key="1">
    <source>
        <dbReference type="ARBA" id="ARBA00004613"/>
    </source>
</evidence>
<keyword evidence="4 7" id="KW-0732">Signal</keyword>
<comment type="caution">
    <text evidence="9">The sequence shown here is derived from an EMBL/GenBank/DDBJ whole genome shotgun (WGS) entry which is preliminary data.</text>
</comment>
<organism evidence="9 10">
    <name type="scientific">Candidula unifasciata</name>
    <dbReference type="NCBI Taxonomy" id="100452"/>
    <lineage>
        <taxon>Eukaryota</taxon>
        <taxon>Metazoa</taxon>
        <taxon>Spiralia</taxon>
        <taxon>Lophotrochozoa</taxon>
        <taxon>Mollusca</taxon>
        <taxon>Gastropoda</taxon>
        <taxon>Heterobranchia</taxon>
        <taxon>Euthyneura</taxon>
        <taxon>Panpulmonata</taxon>
        <taxon>Eupulmonata</taxon>
        <taxon>Stylommatophora</taxon>
        <taxon>Helicina</taxon>
        <taxon>Helicoidea</taxon>
        <taxon>Geomitridae</taxon>
        <taxon>Candidula</taxon>
    </lineage>
</organism>
<keyword evidence="3" id="KW-0964">Secreted</keyword>
<dbReference type="PROSITE" id="PS51110">
    <property type="entry name" value="SAP_A"/>
    <property type="match status" value="1"/>
</dbReference>
<evidence type="ECO:0000259" key="8">
    <source>
        <dbReference type="PROSITE" id="PS51110"/>
    </source>
</evidence>
<name>A0A8S3ZXV4_9EUPU</name>
<evidence type="ECO:0000256" key="4">
    <source>
        <dbReference type="ARBA" id="ARBA00022729"/>
    </source>
</evidence>
<dbReference type="EMBL" id="CAJHNH020005802">
    <property type="protein sequence ID" value="CAG5132988.1"/>
    <property type="molecule type" value="Genomic_DNA"/>
</dbReference>
<dbReference type="Pfam" id="PF03227">
    <property type="entry name" value="GILT"/>
    <property type="match status" value="1"/>
</dbReference>
<feature type="signal peptide" evidence="7">
    <location>
        <begin position="1"/>
        <end position="28"/>
    </location>
</feature>
<evidence type="ECO:0000256" key="7">
    <source>
        <dbReference type="SAM" id="SignalP"/>
    </source>
</evidence>
<comment type="similarity">
    <text evidence="2">Belongs to the GILT family.</text>
</comment>
<evidence type="ECO:0000256" key="5">
    <source>
        <dbReference type="ARBA" id="ARBA00023157"/>
    </source>
</evidence>
<dbReference type="PANTHER" id="PTHR13234">
    <property type="entry name" value="GAMMA-INTERFERON INDUCIBLE LYSOSOMAL THIOL REDUCTASE GILT"/>
    <property type="match status" value="1"/>
</dbReference>
<dbReference type="OrthoDB" id="958254at2759"/>
<evidence type="ECO:0000256" key="2">
    <source>
        <dbReference type="ARBA" id="ARBA00005679"/>
    </source>
</evidence>
<dbReference type="PROSITE" id="PS51257">
    <property type="entry name" value="PROKAR_LIPOPROTEIN"/>
    <property type="match status" value="1"/>
</dbReference>
<keyword evidence="5" id="KW-1015">Disulfide bond</keyword>
<dbReference type="GO" id="GO:0016671">
    <property type="term" value="F:oxidoreductase activity, acting on a sulfur group of donors, disulfide as acceptor"/>
    <property type="evidence" value="ECO:0007669"/>
    <property type="project" value="InterPro"/>
</dbReference>
<gene>
    <name evidence="9" type="ORF">CUNI_LOCUS18546</name>
</gene>
<dbReference type="Proteomes" id="UP000678393">
    <property type="component" value="Unassembled WGS sequence"/>
</dbReference>
<dbReference type="GO" id="GO:0005576">
    <property type="term" value="C:extracellular region"/>
    <property type="evidence" value="ECO:0007669"/>
    <property type="project" value="UniProtKB-SubCell"/>
</dbReference>
<keyword evidence="10" id="KW-1185">Reference proteome</keyword>